<proteinExistence type="predicted"/>
<sequence length="83" mass="8716">MPVSSDVVLDPDGEITASIPSTNRKPELVTAIGTIRPLFRPARGISIDLGEAYHTDQRGVGGASATLAKILSEDGSNEHYPNA</sequence>
<accession>A0AA97PA34</accession>
<protein>
    <submittedName>
        <fullName evidence="1">Uncharacterized protein</fullName>
    </submittedName>
</protein>
<gene>
    <name evidence="1" type="ORF">OOU_Y34scaffold00047g8</name>
</gene>
<dbReference type="EMBL" id="JH792861">
    <property type="protein sequence ID" value="ELQ44818.1"/>
    <property type="molecule type" value="Genomic_DNA"/>
</dbReference>
<dbReference type="AlphaFoldDB" id="A0AA97PA34"/>
<reference evidence="1" key="1">
    <citation type="journal article" date="2012" name="PLoS Genet.">
        <title>Comparative analysis of the genomes of two field isolates of the rice blast fungus Magnaporthe oryzae.</title>
        <authorList>
            <person name="Xue M."/>
            <person name="Yang J."/>
            <person name="Li Z."/>
            <person name="Hu S."/>
            <person name="Yao N."/>
            <person name="Dean R.A."/>
            <person name="Zhao W."/>
            <person name="Shen M."/>
            <person name="Zhang H."/>
            <person name="Li C."/>
            <person name="Liu L."/>
            <person name="Cao L."/>
            <person name="Xu X."/>
            <person name="Xing Y."/>
            <person name="Hsiang T."/>
            <person name="Zhang Z."/>
            <person name="Xu J.R."/>
            <person name="Peng Y.L."/>
        </authorList>
    </citation>
    <scope>NUCLEOTIDE SEQUENCE</scope>
    <source>
        <strain evidence="1">Y34</strain>
    </source>
</reference>
<name>A0AA97PA34_PYRO3</name>
<evidence type="ECO:0000313" key="1">
    <source>
        <dbReference type="EMBL" id="ELQ44818.1"/>
    </source>
</evidence>
<organism evidence="1">
    <name type="scientific">Pyricularia oryzae (strain Y34)</name>
    <name type="common">Rice blast fungus</name>
    <name type="synonym">Magnaporthe oryzae</name>
    <dbReference type="NCBI Taxonomy" id="1143189"/>
    <lineage>
        <taxon>Eukaryota</taxon>
        <taxon>Fungi</taxon>
        <taxon>Dikarya</taxon>
        <taxon>Ascomycota</taxon>
        <taxon>Pezizomycotina</taxon>
        <taxon>Sordariomycetes</taxon>
        <taxon>Sordariomycetidae</taxon>
        <taxon>Magnaporthales</taxon>
        <taxon>Pyriculariaceae</taxon>
        <taxon>Pyricularia</taxon>
    </lineage>
</organism>
<dbReference type="Proteomes" id="UP000011086">
    <property type="component" value="Unassembled WGS sequence"/>
</dbReference>